<dbReference type="Proteomes" id="UP000683000">
    <property type="component" value="Unassembled WGS sequence"/>
</dbReference>
<keyword evidence="2" id="KW-1185">Reference proteome</keyword>
<accession>A0A8I3A7Z4</accession>
<dbReference type="AlphaFoldDB" id="A0A8I3A7Z4"/>
<evidence type="ECO:0000313" key="2">
    <source>
        <dbReference type="Proteomes" id="UP000683000"/>
    </source>
</evidence>
<reference evidence="1" key="1">
    <citation type="submission" date="2021-03" db="EMBL/GenBank/DDBJ databases">
        <title>Evolutionary innovations through gain and loss of genes in the ectomycorrhizal Boletales.</title>
        <authorList>
            <person name="Wu G."/>
            <person name="Miyauchi S."/>
            <person name="Morin E."/>
            <person name="Yang Z.-L."/>
            <person name="Xu J."/>
            <person name="Martin F.M."/>
        </authorList>
    </citation>
    <scope>NUCLEOTIDE SEQUENCE</scope>
    <source>
        <strain evidence="1">BR01</strain>
    </source>
</reference>
<name>A0A8I3A7Z4_9AGAM</name>
<evidence type="ECO:0000313" key="1">
    <source>
        <dbReference type="EMBL" id="KAG6375233.1"/>
    </source>
</evidence>
<comment type="caution">
    <text evidence="1">The sequence shown here is derived from an EMBL/GenBank/DDBJ whole genome shotgun (WGS) entry which is preliminary data.</text>
</comment>
<organism evidence="1 2">
    <name type="scientific">Boletus reticuloceps</name>
    <dbReference type="NCBI Taxonomy" id="495285"/>
    <lineage>
        <taxon>Eukaryota</taxon>
        <taxon>Fungi</taxon>
        <taxon>Dikarya</taxon>
        <taxon>Basidiomycota</taxon>
        <taxon>Agaricomycotina</taxon>
        <taxon>Agaricomycetes</taxon>
        <taxon>Agaricomycetidae</taxon>
        <taxon>Boletales</taxon>
        <taxon>Boletineae</taxon>
        <taxon>Boletaceae</taxon>
        <taxon>Boletoideae</taxon>
        <taxon>Boletus</taxon>
    </lineage>
</organism>
<dbReference type="EMBL" id="JAGFBS010000015">
    <property type="protein sequence ID" value="KAG6375233.1"/>
    <property type="molecule type" value="Genomic_DNA"/>
</dbReference>
<gene>
    <name evidence="1" type="ORF">JVT61DRAFT_3447</name>
</gene>
<protein>
    <submittedName>
        <fullName evidence="1">Uncharacterized protein</fullName>
    </submittedName>
</protein>
<dbReference type="OrthoDB" id="10568463at2759"/>
<proteinExistence type="predicted"/>
<sequence>MVIVHSDGALPDKKAYLVMCTICTGLLWITRIQQCTAVACVNGRLSKLWRYFEHLPFPRVLHPLLQVAAKTTDENAKPGDHNSPPGATRPFIYLITAPDPPRRIQTLHSPYQLRSICSLLGPANHVILLGINTMKWNKGMGGVLSNGRNEELVKALHIFEADVTNGCLISQSTFYNSQALCQF</sequence>